<gene>
    <name evidence="2" type="ORF">NG43_08015</name>
</gene>
<protein>
    <submittedName>
        <fullName evidence="2">Uncharacterized protein</fullName>
    </submittedName>
</protein>
<comment type="caution">
    <text evidence="2">The sequence shown here is derived from an EMBL/GenBank/DDBJ whole genome shotgun (WGS) entry which is preliminary data.</text>
</comment>
<dbReference type="PATRIC" id="fig|1560201.4.peg.1734"/>
<dbReference type="EMBL" id="JRXF01000010">
    <property type="protein sequence ID" value="KOC93895.1"/>
    <property type="molecule type" value="Genomic_DNA"/>
</dbReference>
<dbReference type="Proteomes" id="UP000036851">
    <property type="component" value="Unassembled WGS sequence"/>
</dbReference>
<sequence length="81" mass="9020">MSNMKRQKVRHITDRLALPALALLLSPLTLAETVTVSLSQEQDGGEMGRACIYVHQGKAEFRVVKQNEQCAPQIIVETEKT</sequence>
<accession>A0A0L7TEW9</accession>
<evidence type="ECO:0000313" key="2">
    <source>
        <dbReference type="EMBL" id="KOC93895.1"/>
    </source>
</evidence>
<keyword evidence="1" id="KW-0732">Signal</keyword>
<proteinExistence type="predicted"/>
<organism evidence="2 3">
    <name type="scientific">Winslowiella iniecta</name>
    <dbReference type="NCBI Taxonomy" id="1560201"/>
    <lineage>
        <taxon>Bacteria</taxon>
        <taxon>Pseudomonadati</taxon>
        <taxon>Pseudomonadota</taxon>
        <taxon>Gammaproteobacteria</taxon>
        <taxon>Enterobacterales</taxon>
        <taxon>Erwiniaceae</taxon>
        <taxon>Winslowiella</taxon>
    </lineage>
</organism>
<feature type="signal peptide" evidence="1">
    <location>
        <begin position="1"/>
        <end position="31"/>
    </location>
</feature>
<evidence type="ECO:0000313" key="3">
    <source>
        <dbReference type="Proteomes" id="UP000036851"/>
    </source>
</evidence>
<dbReference type="AlphaFoldDB" id="A0A0L7TEW9"/>
<name>A0A0L7TEW9_9GAMM</name>
<feature type="chain" id="PRO_5005576579" evidence="1">
    <location>
        <begin position="32"/>
        <end position="81"/>
    </location>
</feature>
<dbReference type="OrthoDB" id="6522652at2"/>
<evidence type="ECO:0000256" key="1">
    <source>
        <dbReference type="SAM" id="SignalP"/>
    </source>
</evidence>
<reference evidence="2 3" key="1">
    <citation type="journal article" date="2015" name="Int. J. Syst. Evol. Microbiol.">
        <title>Erwinia iniecta sp. nov., isolated from Russian wheat aphids (Diuraphis noxia).</title>
        <authorList>
            <person name="Campillo T."/>
            <person name="Luna E."/>
            <person name="Portier P."/>
            <person name="Fischer-Le Saux M."/>
            <person name="Lapitan N."/>
            <person name="Tisserat N.A."/>
            <person name="Leach J.E."/>
        </authorList>
    </citation>
    <scope>NUCLEOTIDE SEQUENCE [LARGE SCALE GENOMIC DNA]</scope>
    <source>
        <strain evidence="2 3">B149</strain>
    </source>
</reference>